<dbReference type="WBParaSite" id="sdigi.contig281.g7018.t1">
    <property type="protein sequence ID" value="sdigi.contig281.g7018.t1"/>
    <property type="gene ID" value="sdigi.contig281.g7018"/>
</dbReference>
<evidence type="ECO:0000313" key="2">
    <source>
        <dbReference type="Proteomes" id="UP000887581"/>
    </source>
</evidence>
<reference evidence="3" key="1">
    <citation type="submission" date="2022-11" db="UniProtKB">
        <authorList>
            <consortium name="WormBaseParasite"/>
        </authorList>
    </citation>
    <scope>IDENTIFICATION</scope>
</reference>
<dbReference type="AlphaFoldDB" id="A0A915PNT8"/>
<proteinExistence type="predicted"/>
<feature type="signal peptide" evidence="1">
    <location>
        <begin position="1"/>
        <end position="18"/>
    </location>
</feature>
<feature type="chain" id="PRO_5037157312" evidence="1">
    <location>
        <begin position="19"/>
        <end position="362"/>
    </location>
</feature>
<accession>A0A915PNT8</accession>
<sequence>MLLALIILISSAAVASEGSDLIDGLHLPKDHILYWMNRDNTLRSLCFKNETCRLKYTVNNRHCWGYEINCDAESSYSVHKAKCTRPTTWGRNMAESQLEVFQKQSDFAKLAEEGSVLEAGQIYFQEGSFLECSSHLRFCRAKNIFFDFKNLNSKTSKRYRNDVIQKGQVGGNCNTFFDEKLLYSRADEKSYLQSWAHELQYFASYPDFRISKHRCDVIFDKPTVLIKLDASVNMYHHFCDFINLYASQHVNGSIDMDIDIVWWDTWSDGFVDPIFGITWHAFTVNKPHELIDLDGKTVCFRNTIFSMLARQRFGSGLVHAFSRHILHRLMIRQNGPLLDKIRVTLLSRSTPFRKILNEDEVD</sequence>
<protein>
    <submittedName>
        <fullName evidence="3">Uncharacterized protein</fullName>
    </submittedName>
</protein>
<evidence type="ECO:0000313" key="3">
    <source>
        <dbReference type="WBParaSite" id="sdigi.contig281.g7018.t1"/>
    </source>
</evidence>
<organism evidence="2 3">
    <name type="scientific">Setaria digitata</name>
    <dbReference type="NCBI Taxonomy" id="48799"/>
    <lineage>
        <taxon>Eukaryota</taxon>
        <taxon>Metazoa</taxon>
        <taxon>Ecdysozoa</taxon>
        <taxon>Nematoda</taxon>
        <taxon>Chromadorea</taxon>
        <taxon>Rhabditida</taxon>
        <taxon>Spirurina</taxon>
        <taxon>Spiruromorpha</taxon>
        <taxon>Filarioidea</taxon>
        <taxon>Setariidae</taxon>
        <taxon>Setaria</taxon>
    </lineage>
</organism>
<dbReference type="Proteomes" id="UP000887581">
    <property type="component" value="Unplaced"/>
</dbReference>
<keyword evidence="1" id="KW-0732">Signal</keyword>
<keyword evidence="2" id="KW-1185">Reference proteome</keyword>
<evidence type="ECO:0000256" key="1">
    <source>
        <dbReference type="SAM" id="SignalP"/>
    </source>
</evidence>
<name>A0A915PNT8_9BILA</name>